<dbReference type="EMBL" id="PYDT01000007">
    <property type="protein sequence ID" value="THU54991.1"/>
    <property type="molecule type" value="Genomic_DNA"/>
</dbReference>
<evidence type="ECO:0000313" key="2">
    <source>
        <dbReference type="EMBL" id="THU54991.1"/>
    </source>
</evidence>
<feature type="region of interest" description="Disordered" evidence="1">
    <location>
        <begin position="1"/>
        <end position="24"/>
    </location>
</feature>
<comment type="caution">
    <text evidence="2">The sequence shown here is derived from an EMBL/GenBank/DDBJ whole genome shotgun (WGS) entry which is preliminary data.</text>
</comment>
<gene>
    <name evidence="2" type="ORF">C4D60_Mb11t01870</name>
</gene>
<name>A0A4S8J146_MUSBA</name>
<dbReference type="AlphaFoldDB" id="A0A4S8J146"/>
<sequence>MPWEASIWASSRRRRRDSGAKSRGKVDAIICCAARSHLPQENAFCALSLESDLTQDDAKATGVF</sequence>
<proteinExistence type="predicted"/>
<accession>A0A4S8J146</accession>
<organism evidence="2 3">
    <name type="scientific">Musa balbisiana</name>
    <name type="common">Banana</name>
    <dbReference type="NCBI Taxonomy" id="52838"/>
    <lineage>
        <taxon>Eukaryota</taxon>
        <taxon>Viridiplantae</taxon>
        <taxon>Streptophyta</taxon>
        <taxon>Embryophyta</taxon>
        <taxon>Tracheophyta</taxon>
        <taxon>Spermatophyta</taxon>
        <taxon>Magnoliopsida</taxon>
        <taxon>Liliopsida</taxon>
        <taxon>Zingiberales</taxon>
        <taxon>Musaceae</taxon>
        <taxon>Musa</taxon>
    </lineage>
</organism>
<dbReference type="Proteomes" id="UP000317650">
    <property type="component" value="Chromosome 11"/>
</dbReference>
<evidence type="ECO:0000256" key="1">
    <source>
        <dbReference type="SAM" id="MobiDB-lite"/>
    </source>
</evidence>
<evidence type="ECO:0000313" key="3">
    <source>
        <dbReference type="Proteomes" id="UP000317650"/>
    </source>
</evidence>
<reference evidence="2 3" key="1">
    <citation type="journal article" date="2019" name="Nat. Plants">
        <title>Genome sequencing of Musa balbisiana reveals subgenome evolution and function divergence in polyploid bananas.</title>
        <authorList>
            <person name="Yao X."/>
        </authorList>
    </citation>
    <scope>NUCLEOTIDE SEQUENCE [LARGE SCALE GENOMIC DNA]</scope>
    <source>
        <strain evidence="3">cv. DH-PKW</strain>
        <tissue evidence="2">Leaves</tissue>
    </source>
</reference>
<keyword evidence="3" id="KW-1185">Reference proteome</keyword>
<protein>
    <submittedName>
        <fullName evidence="2">Uncharacterized protein</fullName>
    </submittedName>
</protein>